<dbReference type="HOGENOM" id="CLU_2324414_0_0_1"/>
<sequence>MLDCCRVVEQHAESIHHILASCSESRQLWWLILSAIWPVIVHPFGKPFLLCLGGVKAERGSARLITRERNNMVFNNVLARNCQPTAEEATLWHSTGIVV</sequence>
<organism evidence="1 2">
    <name type="scientific">Oryza rufipogon</name>
    <name type="common">Brownbeard rice</name>
    <name type="synonym">Asian wild rice</name>
    <dbReference type="NCBI Taxonomy" id="4529"/>
    <lineage>
        <taxon>Eukaryota</taxon>
        <taxon>Viridiplantae</taxon>
        <taxon>Streptophyta</taxon>
        <taxon>Embryophyta</taxon>
        <taxon>Tracheophyta</taxon>
        <taxon>Spermatophyta</taxon>
        <taxon>Magnoliopsida</taxon>
        <taxon>Liliopsida</taxon>
        <taxon>Poales</taxon>
        <taxon>Poaceae</taxon>
        <taxon>BOP clade</taxon>
        <taxon>Oryzoideae</taxon>
        <taxon>Oryzeae</taxon>
        <taxon>Oryzinae</taxon>
        <taxon>Oryza</taxon>
    </lineage>
</organism>
<proteinExistence type="predicted"/>
<accession>A0A0E0QWL3</accession>
<dbReference type="Proteomes" id="UP000008022">
    <property type="component" value="Unassembled WGS sequence"/>
</dbReference>
<keyword evidence="2" id="KW-1185">Reference proteome</keyword>
<dbReference type="EnsemblPlants" id="ORUFI10G03380.1">
    <property type="protein sequence ID" value="ORUFI10G03380.1"/>
    <property type="gene ID" value="ORUFI10G03380"/>
</dbReference>
<reference evidence="2" key="1">
    <citation type="submission" date="2013-06" db="EMBL/GenBank/DDBJ databases">
        <authorList>
            <person name="Zhao Q."/>
        </authorList>
    </citation>
    <scope>NUCLEOTIDE SEQUENCE</scope>
    <source>
        <strain evidence="2">cv. W1943</strain>
    </source>
</reference>
<name>A0A0E0QWL3_ORYRU</name>
<reference evidence="1" key="2">
    <citation type="submission" date="2015-06" db="UniProtKB">
        <authorList>
            <consortium name="EnsemblPlants"/>
        </authorList>
    </citation>
    <scope>IDENTIFICATION</scope>
</reference>
<evidence type="ECO:0000313" key="1">
    <source>
        <dbReference type="EnsemblPlants" id="ORUFI10G03380.1"/>
    </source>
</evidence>
<protein>
    <recommendedName>
        <fullName evidence="3">Reverse transcriptase zinc-binding domain-containing protein</fullName>
    </recommendedName>
</protein>
<evidence type="ECO:0008006" key="3">
    <source>
        <dbReference type="Google" id="ProtNLM"/>
    </source>
</evidence>
<dbReference type="AlphaFoldDB" id="A0A0E0QWL3"/>
<dbReference type="Gramene" id="ORUFI10G03380.1">
    <property type="protein sequence ID" value="ORUFI10G03380.1"/>
    <property type="gene ID" value="ORUFI10G03380"/>
</dbReference>
<evidence type="ECO:0000313" key="2">
    <source>
        <dbReference type="Proteomes" id="UP000008022"/>
    </source>
</evidence>